<organism evidence="8 9">
    <name type="scientific">Hydra vulgaris</name>
    <name type="common">Hydra</name>
    <name type="synonym">Hydra attenuata</name>
    <dbReference type="NCBI Taxonomy" id="6087"/>
    <lineage>
        <taxon>Eukaryota</taxon>
        <taxon>Metazoa</taxon>
        <taxon>Cnidaria</taxon>
        <taxon>Hydrozoa</taxon>
        <taxon>Hydroidolina</taxon>
        <taxon>Anthoathecata</taxon>
        <taxon>Aplanulata</taxon>
        <taxon>Hydridae</taxon>
        <taxon>Hydra</taxon>
    </lineage>
</organism>
<dbReference type="InterPro" id="IPR029063">
    <property type="entry name" value="SAM-dependent_MTases_sf"/>
</dbReference>
<accession>A0ABM4CY40</accession>
<comment type="catalytic activity">
    <reaction evidence="5">
        <text>a 5'-end (N(2),N(7)-dimethyl 5'-triphosphoguanosine)-ribonucleoside in snRNA + S-adenosyl-L-methionine = a 5'-end (N(2),N(2),N(7)-trimethyl 5'-triphosphoguanosine)-ribonucleoside in snRNA + S-adenosyl-L-homocysteine + H(+)</text>
        <dbReference type="Rhea" id="RHEA:78479"/>
        <dbReference type="Rhea" id="RHEA-COMP:19087"/>
        <dbReference type="Rhea" id="RHEA-COMP:19089"/>
        <dbReference type="ChEBI" id="CHEBI:15378"/>
        <dbReference type="ChEBI" id="CHEBI:57856"/>
        <dbReference type="ChEBI" id="CHEBI:59789"/>
        <dbReference type="ChEBI" id="CHEBI:167623"/>
        <dbReference type="ChEBI" id="CHEBI:172880"/>
    </reaction>
    <physiologicalReaction direction="left-to-right" evidence="5">
        <dbReference type="Rhea" id="RHEA:78480"/>
    </physiologicalReaction>
</comment>
<dbReference type="InterPro" id="IPR019012">
    <property type="entry name" value="RNA_cap_Gua-N2-MeTrfase"/>
</dbReference>
<comment type="similarity">
    <text evidence="2">Belongs to the methyltransferase superfamily. Trimethylguanosine synthase family.</text>
</comment>
<dbReference type="PANTHER" id="PTHR14741">
    <property type="entry name" value="S-ADENOSYLMETHIONINE-DEPENDENT METHYLTRANSFERASE RELATED"/>
    <property type="match status" value="1"/>
</dbReference>
<comment type="catalytic activity">
    <reaction evidence="4">
        <text>a 5'-end (N(7)-methyl 5'-triphosphoguanosine)-ribonucleoside in snoRNA + S-adenosyl-L-methionine = a 5'-end (N(2),N(7)-dimethyl 5'-triphosphoguanosine)-ribonucleoside in snoRNA + S-adenosyl-L-homocysteine + H(+)</text>
        <dbReference type="Rhea" id="RHEA:78475"/>
        <dbReference type="Rhea" id="RHEA-COMP:19086"/>
        <dbReference type="Rhea" id="RHEA-COMP:19088"/>
        <dbReference type="ChEBI" id="CHEBI:15378"/>
        <dbReference type="ChEBI" id="CHEBI:57856"/>
        <dbReference type="ChEBI" id="CHEBI:59789"/>
        <dbReference type="ChEBI" id="CHEBI:156461"/>
        <dbReference type="ChEBI" id="CHEBI:172880"/>
    </reaction>
    <physiologicalReaction direction="left-to-right" evidence="4">
        <dbReference type="Rhea" id="RHEA:78476"/>
    </physiologicalReaction>
</comment>
<evidence type="ECO:0000256" key="4">
    <source>
        <dbReference type="ARBA" id="ARBA00048740"/>
    </source>
</evidence>
<dbReference type="Pfam" id="PF09445">
    <property type="entry name" value="Methyltransf_15"/>
    <property type="match status" value="1"/>
</dbReference>
<name>A0ABM4CY40_HYDVU</name>
<evidence type="ECO:0000313" key="9">
    <source>
        <dbReference type="RefSeq" id="XP_065666875.1"/>
    </source>
</evidence>
<evidence type="ECO:0000256" key="2">
    <source>
        <dbReference type="ARBA" id="ARBA00025783"/>
    </source>
</evidence>
<proteinExistence type="inferred from homology"/>
<dbReference type="CDD" id="cd02440">
    <property type="entry name" value="AdoMet_MTases"/>
    <property type="match status" value="1"/>
</dbReference>
<gene>
    <name evidence="9" type="primary">LOC100200997</name>
</gene>
<reference evidence="9" key="1">
    <citation type="submission" date="2025-08" db="UniProtKB">
        <authorList>
            <consortium name="RefSeq"/>
        </authorList>
    </citation>
    <scope>IDENTIFICATION</scope>
</reference>
<dbReference type="PANTHER" id="PTHR14741:SF32">
    <property type="entry name" value="TRIMETHYLGUANOSINE SYNTHASE"/>
    <property type="match status" value="1"/>
</dbReference>
<evidence type="ECO:0000256" key="3">
    <source>
        <dbReference type="ARBA" id="ARBA00047418"/>
    </source>
</evidence>
<dbReference type="Gene3D" id="3.40.50.150">
    <property type="entry name" value="Vaccinia Virus protein VP39"/>
    <property type="match status" value="1"/>
</dbReference>
<comment type="catalytic activity">
    <reaction evidence="3">
        <text>a 5'-end (N(2),N(7)-dimethyl 5'-triphosphoguanosine)-ribonucleoside in snoRNA + S-adenosyl-L-methionine = a 5'-end (N(2),N(2),N(7)-trimethyl 5'-triphosphoguanosine)-ribonucleoside in snoRNA + S-adenosyl-L-homocysteine + H(+)</text>
        <dbReference type="Rhea" id="RHEA:78507"/>
        <dbReference type="Rhea" id="RHEA-COMP:19088"/>
        <dbReference type="Rhea" id="RHEA-COMP:19090"/>
        <dbReference type="ChEBI" id="CHEBI:15378"/>
        <dbReference type="ChEBI" id="CHEBI:57856"/>
        <dbReference type="ChEBI" id="CHEBI:59789"/>
        <dbReference type="ChEBI" id="CHEBI:167623"/>
        <dbReference type="ChEBI" id="CHEBI:172880"/>
    </reaction>
    <physiologicalReaction direction="left-to-right" evidence="3">
        <dbReference type="Rhea" id="RHEA:78508"/>
    </physiologicalReaction>
</comment>
<dbReference type="RefSeq" id="XP_065666875.1">
    <property type="nucleotide sequence ID" value="XM_065810803.1"/>
</dbReference>
<evidence type="ECO:0000256" key="5">
    <source>
        <dbReference type="ARBA" id="ARBA00048763"/>
    </source>
</evidence>
<protein>
    <recommendedName>
        <fullName evidence="1">Trimethylguanosine synthase</fullName>
    </recommendedName>
    <alternativeName>
        <fullName evidence="7">Cap-specific guanine-N(2) methyltransferase</fullName>
    </alternativeName>
</protein>
<dbReference type="GeneID" id="100200997"/>
<evidence type="ECO:0000256" key="6">
    <source>
        <dbReference type="ARBA" id="ARBA00049075"/>
    </source>
</evidence>
<dbReference type="SUPFAM" id="SSF53335">
    <property type="entry name" value="S-adenosyl-L-methionine-dependent methyltransferases"/>
    <property type="match status" value="1"/>
</dbReference>
<comment type="catalytic activity">
    <reaction evidence="6">
        <text>a 5'-end (N(7)-methyl 5'-triphosphoguanosine)-ribonucleoside in snRNA + S-adenosyl-L-methionine = a 5'-end (N(2),N(7)-dimethyl 5'-triphosphoguanosine)-ribonucleoside in snRNA + S-adenosyl-L-homocysteine + H(+)</text>
        <dbReference type="Rhea" id="RHEA:78471"/>
        <dbReference type="Rhea" id="RHEA-COMP:19085"/>
        <dbReference type="Rhea" id="RHEA-COMP:19087"/>
        <dbReference type="ChEBI" id="CHEBI:15378"/>
        <dbReference type="ChEBI" id="CHEBI:57856"/>
        <dbReference type="ChEBI" id="CHEBI:59789"/>
        <dbReference type="ChEBI" id="CHEBI:156461"/>
        <dbReference type="ChEBI" id="CHEBI:172880"/>
    </reaction>
    <physiologicalReaction direction="left-to-right" evidence="6">
        <dbReference type="Rhea" id="RHEA:78472"/>
    </physiologicalReaction>
</comment>
<evidence type="ECO:0000256" key="1">
    <source>
        <dbReference type="ARBA" id="ARBA00018517"/>
    </source>
</evidence>
<sequence>MTNYHRYYQRIGELVLIPNFKNKLFHNIRKGSSNEIRALISKRSLRDQNIPADPLVNFGLESEDEYCVVNRAYQLEAINSSSDCYCNAKCKDYYNICKSKEKYKENDLFEICNGIEDLDVEIDQNALQEQQAMLKMGLPACILDALCDDYELKGNAFTKIKPIDSKEKVAASKIFSDLEEYKCKKTSTQKDDSYVSVEKNEVEKEVEKEGCIVCLNCENESKQCSDMNIKLSKNTNVIQGISSEHDTLQYPESLKDNIVHSTLIEKEKVLFTEENHQVASDDSGFIDKEEHENQWATYFSNLPLGWNEFWEQCGDQMVWNNWNEMFFSTYGDSVSPDMVDWTTKLWADRYQKFYWQTFCQYLENYREEMKDKSAVDKAAIEKNPNISVVEENANLSTIEENAIDLLRREKIIVDQPVTQKNLLDQHVSENYFEQSAVVQDVLTEMVTRVCQKECNRKKKKKRKNNKKNKLSGVAVFQKLLQAKHADISFNEQKLDSTLVLNYSSEPAKPDLEIYLQGSYNTFSLRSNRGKRKADQLFLCCESYMLERNGLKRKLLRIDDFKDNCFDGIQNLDAKNSAFITIDTKDANTTNLSLQKNSENDSHKTFETDVAVKTQPLSNKLCSLLDQVRDFFKNMSAKLIRKSTKKSEGSAKKEPTAVKNCDKSNSVQELSLLGVEKYWAQRYRLFSRFDEGIKLDYEGWFSVTPEKIAEHVANRCKCDLIIDAFCGVGGNAIQFAYTCEHVIAIDINPTRLECARHNAVVYGVENRITFILGDFFLLAPSLKADVVFLSPPWGGPNYIAEDVFDIETMIKPVSGRVMFNVASQITENIALFLPKNVDIEQVASLVKPGGQVEIEKNLLNSKMKTMMAYFGELVSNVS</sequence>
<evidence type="ECO:0000313" key="8">
    <source>
        <dbReference type="Proteomes" id="UP001652625"/>
    </source>
</evidence>
<dbReference type="Proteomes" id="UP001652625">
    <property type="component" value="Chromosome 11"/>
</dbReference>
<evidence type="ECO:0000256" key="7">
    <source>
        <dbReference type="ARBA" id="ARBA00049790"/>
    </source>
</evidence>
<keyword evidence="8" id="KW-1185">Reference proteome</keyword>